<gene>
    <name evidence="1" type="ORF">AB0K40_43365</name>
</gene>
<protein>
    <submittedName>
        <fullName evidence="1">Uncharacterized protein</fullName>
    </submittedName>
</protein>
<keyword evidence="2" id="KW-1185">Reference proteome</keyword>
<accession>A0ABV3HJV9</accession>
<evidence type="ECO:0000313" key="1">
    <source>
        <dbReference type="EMBL" id="MEV4292390.1"/>
    </source>
</evidence>
<organism evidence="1 2">
    <name type="scientific">Nonomuraea bangladeshensis</name>
    <dbReference type="NCBI Taxonomy" id="404385"/>
    <lineage>
        <taxon>Bacteria</taxon>
        <taxon>Bacillati</taxon>
        <taxon>Actinomycetota</taxon>
        <taxon>Actinomycetes</taxon>
        <taxon>Streptosporangiales</taxon>
        <taxon>Streptosporangiaceae</taxon>
        <taxon>Nonomuraea</taxon>
    </lineage>
</organism>
<proteinExistence type="predicted"/>
<comment type="caution">
    <text evidence="1">The sequence shown here is derived from an EMBL/GenBank/DDBJ whole genome shotgun (WGS) entry which is preliminary data.</text>
</comment>
<reference evidence="1 2" key="1">
    <citation type="submission" date="2024-06" db="EMBL/GenBank/DDBJ databases">
        <title>The Natural Products Discovery Center: Release of the First 8490 Sequenced Strains for Exploring Actinobacteria Biosynthetic Diversity.</title>
        <authorList>
            <person name="Kalkreuter E."/>
            <person name="Kautsar S.A."/>
            <person name="Yang D."/>
            <person name="Bader C.D."/>
            <person name="Teijaro C.N."/>
            <person name="Fluegel L."/>
            <person name="Davis C.M."/>
            <person name="Simpson J.R."/>
            <person name="Lauterbach L."/>
            <person name="Steele A.D."/>
            <person name="Gui C."/>
            <person name="Meng S."/>
            <person name="Li G."/>
            <person name="Viehrig K."/>
            <person name="Ye F."/>
            <person name="Su P."/>
            <person name="Kiefer A.F."/>
            <person name="Nichols A."/>
            <person name="Cepeda A.J."/>
            <person name="Yan W."/>
            <person name="Fan B."/>
            <person name="Jiang Y."/>
            <person name="Adhikari A."/>
            <person name="Zheng C.-J."/>
            <person name="Schuster L."/>
            <person name="Cowan T.M."/>
            <person name="Smanski M.J."/>
            <person name="Chevrette M.G."/>
            <person name="De Carvalho L.P.S."/>
            <person name="Shen B."/>
        </authorList>
    </citation>
    <scope>NUCLEOTIDE SEQUENCE [LARGE SCALE GENOMIC DNA]</scope>
    <source>
        <strain evidence="1 2">NPDC049574</strain>
    </source>
</reference>
<evidence type="ECO:0000313" key="2">
    <source>
        <dbReference type="Proteomes" id="UP001552427"/>
    </source>
</evidence>
<sequence length="132" mass="14699">MRISRRSAAEQRADVQRQIKILVVTAPDDLRAQLRHLTTGALITICAAFHPDPARAGEPETATRLALRLLARRHQTLTDEISQLDTLIAPLVEPVNSVPDDCRTDMRPHPASSLTRPIASASLTWWPQFPHT</sequence>
<dbReference type="Proteomes" id="UP001552427">
    <property type="component" value="Unassembled WGS sequence"/>
</dbReference>
<dbReference type="EMBL" id="JBFARM010000018">
    <property type="protein sequence ID" value="MEV4292390.1"/>
    <property type="molecule type" value="Genomic_DNA"/>
</dbReference>
<name>A0ABV3HJV9_9ACTN</name>
<dbReference type="RefSeq" id="WP_364462401.1">
    <property type="nucleotide sequence ID" value="NZ_JBFARM010000018.1"/>
</dbReference>